<dbReference type="InterPro" id="IPR036063">
    <property type="entry name" value="Smr_dom_sf"/>
</dbReference>
<dbReference type="EMBL" id="SZPQ01000002">
    <property type="protein sequence ID" value="TKI08066.1"/>
    <property type="molecule type" value="Genomic_DNA"/>
</dbReference>
<dbReference type="InterPro" id="IPR002625">
    <property type="entry name" value="Smr_dom"/>
</dbReference>
<dbReference type="RefSeq" id="WP_136988339.1">
    <property type="nucleotide sequence ID" value="NZ_SZPQ01000002.1"/>
</dbReference>
<organism evidence="2 3">
    <name type="scientific">Martelella alba</name>
    <dbReference type="NCBI Taxonomy" id="2590451"/>
    <lineage>
        <taxon>Bacteria</taxon>
        <taxon>Pseudomonadati</taxon>
        <taxon>Pseudomonadota</taxon>
        <taxon>Alphaproteobacteria</taxon>
        <taxon>Hyphomicrobiales</taxon>
        <taxon>Aurantimonadaceae</taxon>
        <taxon>Martelella</taxon>
    </lineage>
</organism>
<dbReference type="NCBIfam" id="NF033154">
    <property type="entry name" value="endonuc_SmrA"/>
    <property type="match status" value="1"/>
</dbReference>
<sequence>MTCDDKALFKEAMDDVKPLKDPTNVVFLQHKPPRPQNRPMDDDGEDNFLIAGFVDSLPLECPLVYKRDGIQQGVLDKLRSGGYRIEASLNLTRTPVEACRRQLFAFVARMQREQLRTLLIIHGKGRHDSSHANIIRSFLARWLTQFEAVQAYCAALPKHGGSGACYVVLKKSPIASNANRERFARRGR</sequence>
<dbReference type="Pfam" id="PF01713">
    <property type="entry name" value="Smr"/>
    <property type="match status" value="1"/>
</dbReference>
<protein>
    <submittedName>
        <fullName evidence="2">DNA endonuclease SmrA</fullName>
    </submittedName>
</protein>
<dbReference type="PROSITE" id="PS50828">
    <property type="entry name" value="SMR"/>
    <property type="match status" value="1"/>
</dbReference>
<evidence type="ECO:0000313" key="2">
    <source>
        <dbReference type="EMBL" id="TKI08066.1"/>
    </source>
</evidence>
<feature type="domain" description="Smr" evidence="1">
    <location>
        <begin position="96"/>
        <end position="170"/>
    </location>
</feature>
<dbReference type="InterPro" id="IPR047688">
    <property type="entry name" value="Endonuc_SmrA"/>
</dbReference>
<evidence type="ECO:0000259" key="1">
    <source>
        <dbReference type="PROSITE" id="PS50828"/>
    </source>
</evidence>
<dbReference type="Gene3D" id="3.30.1370.110">
    <property type="match status" value="1"/>
</dbReference>
<evidence type="ECO:0000313" key="3">
    <source>
        <dbReference type="Proteomes" id="UP000305202"/>
    </source>
</evidence>
<dbReference type="SMART" id="SM00463">
    <property type="entry name" value="SMR"/>
    <property type="match status" value="1"/>
</dbReference>
<proteinExistence type="predicted"/>
<keyword evidence="2" id="KW-0255">Endonuclease</keyword>
<keyword evidence="2" id="KW-0378">Hydrolase</keyword>
<dbReference type="GO" id="GO:0004519">
    <property type="term" value="F:endonuclease activity"/>
    <property type="evidence" value="ECO:0007669"/>
    <property type="project" value="UniProtKB-KW"/>
</dbReference>
<gene>
    <name evidence="2" type="primary">smrA</name>
    <name evidence="2" type="ORF">FCN80_02625</name>
</gene>
<dbReference type="SUPFAM" id="SSF160443">
    <property type="entry name" value="SMR domain-like"/>
    <property type="match status" value="1"/>
</dbReference>
<keyword evidence="3" id="KW-1185">Reference proteome</keyword>
<accession>A0ABY2SQQ3</accession>
<dbReference type="PANTHER" id="PTHR35562">
    <property type="entry name" value="DNA ENDONUCLEASE SMRA-RELATED"/>
    <property type="match status" value="1"/>
</dbReference>
<dbReference type="PANTHER" id="PTHR35562:SF2">
    <property type="entry name" value="DNA ENDONUCLEASE SMRA-RELATED"/>
    <property type="match status" value="1"/>
</dbReference>
<dbReference type="Proteomes" id="UP000305202">
    <property type="component" value="Unassembled WGS sequence"/>
</dbReference>
<reference evidence="2 3" key="1">
    <citation type="submission" date="2019-04" db="EMBL/GenBank/DDBJ databases">
        <authorList>
            <person name="Li M."/>
            <person name="Gao C."/>
        </authorList>
    </citation>
    <scope>NUCLEOTIDE SEQUENCE [LARGE SCALE GENOMIC DNA]</scope>
    <source>
        <strain evidence="2 3">BGMRC 2031</strain>
    </source>
</reference>
<keyword evidence="2" id="KW-0540">Nuclease</keyword>
<name>A0ABY2SQQ3_9HYPH</name>
<comment type="caution">
    <text evidence="2">The sequence shown here is derived from an EMBL/GenBank/DDBJ whole genome shotgun (WGS) entry which is preliminary data.</text>
</comment>